<dbReference type="GO" id="GO:0042286">
    <property type="term" value="F:glutamate-1-semialdehyde 2,1-aminomutase activity"/>
    <property type="evidence" value="ECO:0007669"/>
    <property type="project" value="UniProtKB-EC"/>
</dbReference>
<dbReference type="EC" id="5.4.3.8" evidence="4"/>
<evidence type="ECO:0000313" key="5">
    <source>
        <dbReference type="Proteomes" id="UP000281904"/>
    </source>
</evidence>
<dbReference type="GO" id="GO:0008483">
    <property type="term" value="F:transaminase activity"/>
    <property type="evidence" value="ECO:0007669"/>
    <property type="project" value="InterPro"/>
</dbReference>
<keyword evidence="2 3" id="KW-0663">Pyridoxal phosphate</keyword>
<keyword evidence="4" id="KW-0413">Isomerase</keyword>
<dbReference type="Gene3D" id="3.90.1150.10">
    <property type="entry name" value="Aspartate Aminotransferase, domain 1"/>
    <property type="match status" value="1"/>
</dbReference>
<reference evidence="4 5" key="1">
    <citation type="submission" date="2018-12" db="EMBL/GenBank/DDBJ databases">
        <authorList>
            <consortium name="Pathogen Informatics"/>
        </authorList>
    </citation>
    <scope>NUCLEOTIDE SEQUENCE [LARGE SCALE GENOMIC DNA]</scope>
    <source>
        <strain evidence="4 5">NCTC10036</strain>
    </source>
</reference>
<sequence>MPTMQDWAQRAKQVIAGGTTHDSWAAACPPVFERAEGAYKWDAAGRQYIDFWMGHGALIVGHAHPAVNQALAAQLQRGSHLAGNHTLLVRWAEKVVQLVPSAQQVRFCASGTEATLLAMRLARAYTRRAGMVRIDGHFHGWHDEALAGVFAGWPIGAHPQAAGHLQVVPPYEPEQVEAALAAGEVAAVILEPGGGSGGTLPYDAAYLQRLRDITRRYGVLLIFDEVMSGFRYAPGGVQQLSGVTPDITTLSKVLCGGLPGAAVAGSQDVMACFDRGHADKVLHTGTFNGNPLSAAAGLATLTLAADATLQTTLERNTALFVEAVNARAARAGVDIRLFHQSSIFHILIGALDAGVAIAPSEDAVWITQKNAAQYDALKQHLAQQGIDMHKSHGWLSASHTHTVLEAAAEKFAAAFDRLRNQSGRAAEGVRHD</sequence>
<dbReference type="Proteomes" id="UP000281904">
    <property type="component" value="Chromosome"/>
</dbReference>
<dbReference type="SUPFAM" id="SSF53383">
    <property type="entry name" value="PLP-dependent transferases"/>
    <property type="match status" value="1"/>
</dbReference>
<evidence type="ECO:0000256" key="2">
    <source>
        <dbReference type="ARBA" id="ARBA00022898"/>
    </source>
</evidence>
<protein>
    <submittedName>
        <fullName evidence="4">Glutamate-1-semialdehyde 2,1-aminomutase</fullName>
        <ecNumber evidence="4">5.4.3.8</ecNumber>
    </submittedName>
</protein>
<dbReference type="InterPro" id="IPR015424">
    <property type="entry name" value="PyrdxlP-dep_Trfase"/>
</dbReference>
<dbReference type="EMBL" id="LR134493">
    <property type="protein sequence ID" value="VEI68836.1"/>
    <property type="molecule type" value="Genomic_DNA"/>
</dbReference>
<dbReference type="Pfam" id="PF00202">
    <property type="entry name" value="Aminotran_3"/>
    <property type="match status" value="1"/>
</dbReference>
<dbReference type="Gene3D" id="3.40.640.10">
    <property type="entry name" value="Type I PLP-dependent aspartate aminotransferase-like (Major domain)"/>
    <property type="match status" value="1"/>
</dbReference>
<dbReference type="PROSITE" id="PS00600">
    <property type="entry name" value="AA_TRANSFER_CLASS_3"/>
    <property type="match status" value="1"/>
</dbReference>
<comment type="similarity">
    <text evidence="3">Belongs to the class-III pyridoxal-phosphate-dependent aminotransferase family.</text>
</comment>
<gene>
    <name evidence="4" type="primary">hemL_2</name>
    <name evidence="4" type="ORF">NCTC10036_03445</name>
</gene>
<comment type="cofactor">
    <cofactor evidence="1">
        <name>pyridoxal 5'-phosphate</name>
        <dbReference type="ChEBI" id="CHEBI:597326"/>
    </cofactor>
</comment>
<name>A0A3S5F275_SERRU</name>
<dbReference type="InterPro" id="IPR015422">
    <property type="entry name" value="PyrdxlP-dep_Trfase_small"/>
</dbReference>
<dbReference type="GO" id="GO:0030170">
    <property type="term" value="F:pyridoxal phosphate binding"/>
    <property type="evidence" value="ECO:0007669"/>
    <property type="project" value="InterPro"/>
</dbReference>
<dbReference type="PANTHER" id="PTHR43713:SF3">
    <property type="entry name" value="GLUTAMATE-1-SEMIALDEHYDE 2,1-AMINOMUTASE 1, CHLOROPLASTIC-RELATED"/>
    <property type="match status" value="1"/>
</dbReference>
<evidence type="ECO:0000256" key="1">
    <source>
        <dbReference type="ARBA" id="ARBA00001933"/>
    </source>
</evidence>
<dbReference type="InterPro" id="IPR049704">
    <property type="entry name" value="Aminotrans_3_PPA_site"/>
</dbReference>
<accession>A0A3S5F275</accession>
<evidence type="ECO:0000256" key="3">
    <source>
        <dbReference type="RuleBase" id="RU003560"/>
    </source>
</evidence>
<dbReference type="AlphaFoldDB" id="A0A3S5F275"/>
<proteinExistence type="inferred from homology"/>
<dbReference type="InterPro" id="IPR015421">
    <property type="entry name" value="PyrdxlP-dep_Trfase_major"/>
</dbReference>
<dbReference type="InterPro" id="IPR005814">
    <property type="entry name" value="Aminotrans_3"/>
</dbReference>
<dbReference type="CDD" id="cd00610">
    <property type="entry name" value="OAT_like"/>
    <property type="match status" value="1"/>
</dbReference>
<dbReference type="PANTHER" id="PTHR43713">
    <property type="entry name" value="GLUTAMATE-1-SEMIALDEHYDE 2,1-AMINOMUTASE"/>
    <property type="match status" value="1"/>
</dbReference>
<organism evidence="4 5">
    <name type="scientific">Serratia rubidaea</name>
    <name type="common">Serratia marinorubra</name>
    <dbReference type="NCBI Taxonomy" id="61652"/>
    <lineage>
        <taxon>Bacteria</taxon>
        <taxon>Pseudomonadati</taxon>
        <taxon>Pseudomonadota</taxon>
        <taxon>Gammaproteobacteria</taxon>
        <taxon>Enterobacterales</taxon>
        <taxon>Yersiniaceae</taxon>
        <taxon>Serratia</taxon>
    </lineage>
</organism>
<evidence type="ECO:0000313" key="4">
    <source>
        <dbReference type="EMBL" id="VEI68836.1"/>
    </source>
</evidence>